<proteinExistence type="predicted"/>
<reference evidence="1" key="1">
    <citation type="submission" date="2019-08" db="EMBL/GenBank/DDBJ databases">
        <authorList>
            <person name="Kucharzyk K."/>
            <person name="Murdoch R.W."/>
            <person name="Higgins S."/>
            <person name="Loffler F."/>
        </authorList>
    </citation>
    <scope>NUCLEOTIDE SEQUENCE</scope>
</reference>
<protein>
    <submittedName>
        <fullName evidence="1">Uncharacterized protein</fullName>
    </submittedName>
</protein>
<accession>A0A644ZZ32</accession>
<gene>
    <name evidence="1" type="ORF">SDC9_92913</name>
</gene>
<dbReference type="EMBL" id="VSSQ01011187">
    <property type="protein sequence ID" value="MPM46215.1"/>
    <property type="molecule type" value="Genomic_DNA"/>
</dbReference>
<comment type="caution">
    <text evidence="1">The sequence shown here is derived from an EMBL/GenBank/DDBJ whole genome shotgun (WGS) entry which is preliminary data.</text>
</comment>
<dbReference type="AlphaFoldDB" id="A0A644ZZ32"/>
<name>A0A644ZZ32_9ZZZZ</name>
<organism evidence="1">
    <name type="scientific">bioreactor metagenome</name>
    <dbReference type="NCBI Taxonomy" id="1076179"/>
    <lineage>
        <taxon>unclassified sequences</taxon>
        <taxon>metagenomes</taxon>
        <taxon>ecological metagenomes</taxon>
    </lineage>
</organism>
<sequence>MIIFPGKTENFPKYYTTLFNAATNAVRELDAGHPCKAKALLIQGQQAAEDAFLSAVEGAQDS</sequence>
<evidence type="ECO:0000313" key="1">
    <source>
        <dbReference type="EMBL" id="MPM46215.1"/>
    </source>
</evidence>